<feature type="domain" description="Cupin type-2" evidence="1">
    <location>
        <begin position="42"/>
        <end position="111"/>
    </location>
</feature>
<evidence type="ECO:0000313" key="2">
    <source>
        <dbReference type="EMBL" id="NKY37495.1"/>
    </source>
</evidence>
<dbReference type="PANTHER" id="PTHR36440:SF1">
    <property type="entry name" value="PUTATIVE (AFU_ORTHOLOGUE AFUA_8G07350)-RELATED"/>
    <property type="match status" value="1"/>
</dbReference>
<dbReference type="RefSeq" id="WP_068044118.1">
    <property type="nucleotide sequence ID" value="NZ_JAAXOO010000009.1"/>
</dbReference>
<dbReference type="PANTHER" id="PTHR36440">
    <property type="entry name" value="PUTATIVE (AFU_ORTHOLOGUE AFUA_8G07350)-RELATED"/>
    <property type="match status" value="1"/>
</dbReference>
<name>A0A846XQD8_9NOCA</name>
<dbReference type="SUPFAM" id="SSF51182">
    <property type="entry name" value="RmlC-like cupins"/>
    <property type="match status" value="1"/>
</dbReference>
<dbReference type="AlphaFoldDB" id="A0A846XQD8"/>
<proteinExistence type="predicted"/>
<dbReference type="Gene3D" id="2.60.120.10">
    <property type="entry name" value="Jelly Rolls"/>
    <property type="match status" value="1"/>
</dbReference>
<dbReference type="EMBL" id="JAAXOO010000009">
    <property type="protein sequence ID" value="NKY37495.1"/>
    <property type="molecule type" value="Genomic_DNA"/>
</dbReference>
<dbReference type="InterPro" id="IPR013096">
    <property type="entry name" value="Cupin_2"/>
</dbReference>
<protein>
    <submittedName>
        <fullName evidence="2">Cupin domain-containing protein</fullName>
    </submittedName>
</protein>
<sequence length="162" mass="17983">MTAIGRGGVRNPWTQPTYGYYNTRFEQSLTEQDTAGQLTMMRTTLNPESAPPLHFHTREDEFWTVVSGRVRFWLGGPTLESCAVQEADPGAFVFGPRNVPHTFQTITETAEVLIGNTPGALEGYFTGVGPADARHDDANTSVLEDYGVFFIGPAPVWNEWNR</sequence>
<organism evidence="2 3">
    <name type="scientific">Nocardia speluncae</name>
    <dbReference type="NCBI Taxonomy" id="419477"/>
    <lineage>
        <taxon>Bacteria</taxon>
        <taxon>Bacillati</taxon>
        <taxon>Actinomycetota</taxon>
        <taxon>Actinomycetes</taxon>
        <taxon>Mycobacteriales</taxon>
        <taxon>Nocardiaceae</taxon>
        <taxon>Nocardia</taxon>
    </lineage>
</organism>
<dbReference type="Proteomes" id="UP000565715">
    <property type="component" value="Unassembled WGS sequence"/>
</dbReference>
<comment type="caution">
    <text evidence="2">The sequence shown here is derived from an EMBL/GenBank/DDBJ whole genome shotgun (WGS) entry which is preliminary data.</text>
</comment>
<gene>
    <name evidence="2" type="ORF">HGA13_31170</name>
</gene>
<dbReference type="InterPro" id="IPR011051">
    <property type="entry name" value="RmlC_Cupin_sf"/>
</dbReference>
<evidence type="ECO:0000313" key="3">
    <source>
        <dbReference type="Proteomes" id="UP000565715"/>
    </source>
</evidence>
<reference evidence="2 3" key="1">
    <citation type="submission" date="2020-04" db="EMBL/GenBank/DDBJ databases">
        <title>MicrobeNet Type strains.</title>
        <authorList>
            <person name="Nicholson A.C."/>
        </authorList>
    </citation>
    <scope>NUCLEOTIDE SEQUENCE [LARGE SCALE GENOMIC DNA]</scope>
    <source>
        <strain evidence="2 3">DSM 45078</strain>
    </source>
</reference>
<dbReference type="InterPro" id="IPR053146">
    <property type="entry name" value="QDO-like"/>
</dbReference>
<accession>A0A846XQD8</accession>
<keyword evidence="3" id="KW-1185">Reference proteome</keyword>
<evidence type="ECO:0000259" key="1">
    <source>
        <dbReference type="Pfam" id="PF07883"/>
    </source>
</evidence>
<dbReference type="Pfam" id="PF07883">
    <property type="entry name" value="Cupin_2"/>
    <property type="match status" value="1"/>
</dbReference>
<dbReference type="InterPro" id="IPR014710">
    <property type="entry name" value="RmlC-like_jellyroll"/>
</dbReference>